<evidence type="ECO:0000313" key="2">
    <source>
        <dbReference type="EMBL" id="MDQ0675982.1"/>
    </source>
</evidence>
<dbReference type="EMBL" id="JAUSXB010000001">
    <property type="protein sequence ID" value="MDQ0675982.1"/>
    <property type="molecule type" value="Genomic_DNA"/>
</dbReference>
<feature type="region of interest" description="Disordered" evidence="1">
    <location>
        <begin position="194"/>
        <end position="247"/>
    </location>
</feature>
<gene>
    <name evidence="2" type="ORF">QFZ36_003543</name>
</gene>
<reference evidence="2 3" key="1">
    <citation type="submission" date="2023-07" db="EMBL/GenBank/DDBJ databases">
        <title>Comparative genomics of wheat-associated soil bacteria to identify genetic determinants of phenazine resistance.</title>
        <authorList>
            <person name="Mouncey N."/>
        </authorList>
    </citation>
    <scope>NUCLEOTIDE SEQUENCE [LARGE SCALE GENOMIC DNA]</scope>
    <source>
        <strain evidence="2 3">W1I3</strain>
    </source>
</reference>
<feature type="compositionally biased region" description="Low complexity" evidence="1">
    <location>
        <begin position="195"/>
        <end position="209"/>
    </location>
</feature>
<organism evidence="2 3">
    <name type="scientific">Pseudarthrobacter siccitolerans</name>
    <dbReference type="NCBI Taxonomy" id="861266"/>
    <lineage>
        <taxon>Bacteria</taxon>
        <taxon>Bacillati</taxon>
        <taxon>Actinomycetota</taxon>
        <taxon>Actinomycetes</taxon>
        <taxon>Micrococcales</taxon>
        <taxon>Micrococcaceae</taxon>
        <taxon>Pseudarthrobacter</taxon>
    </lineage>
</organism>
<evidence type="ECO:0000256" key="1">
    <source>
        <dbReference type="SAM" id="MobiDB-lite"/>
    </source>
</evidence>
<protein>
    <submittedName>
        <fullName evidence="2">Uncharacterized protein</fullName>
    </submittedName>
</protein>
<proteinExistence type="predicted"/>
<accession>A0ABU0PQJ8</accession>
<dbReference type="InterPro" id="IPR004260">
    <property type="entry name" value="Pyr-dimer_DNA_glycosylase"/>
</dbReference>
<dbReference type="Proteomes" id="UP001236806">
    <property type="component" value="Unassembled WGS sequence"/>
</dbReference>
<feature type="compositionally biased region" description="Basic residues" evidence="1">
    <location>
        <begin position="227"/>
        <end position="247"/>
    </location>
</feature>
<keyword evidence="3" id="KW-1185">Reference proteome</keyword>
<dbReference type="Pfam" id="PF03013">
    <property type="entry name" value="Pyr_excise"/>
    <property type="match status" value="1"/>
</dbReference>
<dbReference type="NCBIfam" id="NF038085">
    <property type="entry name" value="MSMEG_6728_fam"/>
    <property type="match status" value="1"/>
</dbReference>
<evidence type="ECO:0000313" key="3">
    <source>
        <dbReference type="Proteomes" id="UP001236806"/>
    </source>
</evidence>
<sequence length="324" mass="36272">MAPGTAIGTSASCRQTEGMQTFLPYPDFRQSAAALDTARLGKQRVEALQTLRALVIPGYGWQTHPAIRMWMGYVPALTMYGLAMVDEWTKRGHPDKTRENITEFAPQAAHPDYADKIPMPPWLGDPDFHLSHRSKLVRKEPKFYSSVFEDAVPDMDYLWPEPKHEFLPQEPEGDILWILRSPHHDVDPQALDTVALPPAHGFPAAAPAADEPDDGYSPVYIDDGSRRPSKQPRKAPPRPQLKKPTRKRLAQEEAFATLPGKTPVAVPFEHGHKFAVGQVVGRPITLEDGRFGRNFTVTEIIDRSAFTYPALLQDPRVFFPVEAP</sequence>
<name>A0ABU0PQJ8_9MICC</name>
<comment type="caution">
    <text evidence="2">The sequence shown here is derived from an EMBL/GenBank/DDBJ whole genome shotgun (WGS) entry which is preliminary data.</text>
</comment>